<dbReference type="PRINTS" id="PR01438">
    <property type="entry name" value="UNVRSLSTRESS"/>
</dbReference>
<dbReference type="RefSeq" id="WP_176955608.1">
    <property type="nucleotide sequence ID" value="NZ_FNCN01000025.1"/>
</dbReference>
<dbReference type="EMBL" id="FNCN01000025">
    <property type="protein sequence ID" value="SDH88480.1"/>
    <property type="molecule type" value="Genomic_DNA"/>
</dbReference>
<accession>A0A1G8G2E9</accession>
<comment type="similarity">
    <text evidence="1">Belongs to the universal stress protein A family.</text>
</comment>
<dbReference type="AlphaFoldDB" id="A0A1G8G2E9"/>
<sequence>MRADDTHAPIVTGYDGSRVSEAALIWAAREAQARYAPLVVCHGWQWPFPTRPGDPSAMETVKALAEHTLGKGIDVARRHAPGVTVRGWLELGSASAVLLVEGAAASMIVLGARGVGGFEGLRLGATAVQVVAHAWCPVVVVPGPSRMSGRIVVGVDDSHGETVAMAFAFEQAALHRVPLHAVRAWEEDETARRAAAAHFHRLVSAWSEKFPYVSVTTAFVGGSPAEVLLDAARTAGLVVLGNHPRREGAEATIGMVTQAVLLGAPCPVAVVRPLPH</sequence>
<dbReference type="SUPFAM" id="SSF52402">
    <property type="entry name" value="Adenine nucleotide alpha hydrolases-like"/>
    <property type="match status" value="2"/>
</dbReference>
<keyword evidence="4" id="KW-1185">Reference proteome</keyword>
<name>A0A1G8G2E9_9ACTN</name>
<evidence type="ECO:0000256" key="1">
    <source>
        <dbReference type="ARBA" id="ARBA00008791"/>
    </source>
</evidence>
<dbReference type="PANTHER" id="PTHR46553:SF3">
    <property type="entry name" value="ADENINE NUCLEOTIDE ALPHA HYDROLASES-LIKE SUPERFAMILY PROTEIN"/>
    <property type="match status" value="1"/>
</dbReference>
<feature type="domain" description="UspA" evidence="2">
    <location>
        <begin position="147"/>
        <end position="272"/>
    </location>
</feature>
<organism evidence="3 4">
    <name type="scientific">Sinosporangium album</name>
    <dbReference type="NCBI Taxonomy" id="504805"/>
    <lineage>
        <taxon>Bacteria</taxon>
        <taxon>Bacillati</taxon>
        <taxon>Actinomycetota</taxon>
        <taxon>Actinomycetes</taxon>
        <taxon>Streptosporangiales</taxon>
        <taxon>Streptosporangiaceae</taxon>
        <taxon>Sinosporangium</taxon>
    </lineage>
</organism>
<reference evidence="3" key="1">
    <citation type="submission" date="2016-10" db="EMBL/GenBank/DDBJ databases">
        <authorList>
            <person name="de Groot N.N."/>
        </authorList>
    </citation>
    <scope>NUCLEOTIDE SEQUENCE [LARGE SCALE GENOMIC DNA]</scope>
    <source>
        <strain evidence="3">CPCC 201354</strain>
    </source>
</reference>
<dbReference type="Gene3D" id="3.40.50.620">
    <property type="entry name" value="HUPs"/>
    <property type="match status" value="2"/>
</dbReference>
<evidence type="ECO:0000313" key="3">
    <source>
        <dbReference type="EMBL" id="SDH88480.1"/>
    </source>
</evidence>
<dbReference type="InterPro" id="IPR006015">
    <property type="entry name" value="Universal_stress_UspA"/>
</dbReference>
<dbReference type="InterPro" id="IPR014729">
    <property type="entry name" value="Rossmann-like_a/b/a_fold"/>
</dbReference>
<evidence type="ECO:0000313" key="4">
    <source>
        <dbReference type="Proteomes" id="UP000198923"/>
    </source>
</evidence>
<dbReference type="Pfam" id="PF00582">
    <property type="entry name" value="Usp"/>
    <property type="match status" value="2"/>
</dbReference>
<feature type="domain" description="UspA" evidence="2">
    <location>
        <begin position="9"/>
        <end position="142"/>
    </location>
</feature>
<dbReference type="Proteomes" id="UP000198923">
    <property type="component" value="Unassembled WGS sequence"/>
</dbReference>
<gene>
    <name evidence="3" type="ORF">SAMN05421505_12553</name>
</gene>
<proteinExistence type="inferred from homology"/>
<dbReference type="InterPro" id="IPR006016">
    <property type="entry name" value="UspA"/>
</dbReference>
<dbReference type="STRING" id="504805.SAMN05421505_12553"/>
<protein>
    <submittedName>
        <fullName evidence="3">Nucleotide-binding universal stress protein, UspA family</fullName>
    </submittedName>
</protein>
<evidence type="ECO:0000259" key="2">
    <source>
        <dbReference type="Pfam" id="PF00582"/>
    </source>
</evidence>
<dbReference type="PANTHER" id="PTHR46553">
    <property type="entry name" value="ADENINE NUCLEOTIDE ALPHA HYDROLASES-LIKE SUPERFAMILY PROTEIN"/>
    <property type="match status" value="1"/>
</dbReference>